<evidence type="ECO:0000256" key="1">
    <source>
        <dbReference type="HAMAP-Rule" id="MF_00821"/>
    </source>
</evidence>
<comment type="subunit">
    <text evidence="1">Homotetramer, a dimer of dimers. One homotetramer interacts with 1 SecA dimer.</text>
</comment>
<evidence type="ECO:0000313" key="4">
    <source>
        <dbReference type="Proteomes" id="UP000722336"/>
    </source>
</evidence>
<dbReference type="Pfam" id="PF02556">
    <property type="entry name" value="SecB"/>
    <property type="match status" value="1"/>
</dbReference>
<dbReference type="InterPro" id="IPR003708">
    <property type="entry name" value="SecB"/>
</dbReference>
<comment type="similarity">
    <text evidence="1">Belongs to the SecB family.</text>
</comment>
<feature type="region of interest" description="Disordered" evidence="2">
    <location>
        <begin position="158"/>
        <end position="184"/>
    </location>
</feature>
<proteinExistence type="inferred from homology"/>
<organism evidence="3 4">
    <name type="scientific">Pacificimonas pallii</name>
    <dbReference type="NCBI Taxonomy" id="2827236"/>
    <lineage>
        <taxon>Bacteria</taxon>
        <taxon>Pseudomonadati</taxon>
        <taxon>Pseudomonadota</taxon>
        <taxon>Alphaproteobacteria</taxon>
        <taxon>Sphingomonadales</taxon>
        <taxon>Sphingosinicellaceae</taxon>
        <taxon>Pacificimonas</taxon>
    </lineage>
</organism>
<evidence type="ECO:0000256" key="2">
    <source>
        <dbReference type="SAM" id="MobiDB-lite"/>
    </source>
</evidence>
<dbReference type="EMBL" id="JAGSPA010000003">
    <property type="protein sequence ID" value="MBV7257249.1"/>
    <property type="molecule type" value="Genomic_DNA"/>
</dbReference>
<comment type="caution">
    <text evidence="3">The sequence shown here is derived from an EMBL/GenBank/DDBJ whole genome shotgun (WGS) entry which is preliminary data.</text>
</comment>
<keyword evidence="4" id="KW-1185">Reference proteome</keyword>
<comment type="function">
    <text evidence="1">One of the proteins required for the normal export of preproteins out of the cell cytoplasm. It is a molecular chaperone that binds to a subset of precursor proteins, maintaining them in a translocation-competent state. It also specifically binds to its receptor SecA.</text>
</comment>
<dbReference type="PANTHER" id="PTHR36918">
    <property type="match status" value="1"/>
</dbReference>
<keyword evidence="1" id="KW-0963">Cytoplasm</keyword>
<dbReference type="PANTHER" id="PTHR36918:SF1">
    <property type="entry name" value="PROTEIN-EXPORT PROTEIN SECB"/>
    <property type="match status" value="1"/>
</dbReference>
<protein>
    <recommendedName>
        <fullName evidence="1">Protein-export protein SecB</fullName>
    </recommendedName>
</protein>
<keyword evidence="1" id="KW-0813">Transport</keyword>
<dbReference type="RefSeq" id="WP_218446074.1">
    <property type="nucleotide sequence ID" value="NZ_JAGSPA010000003.1"/>
</dbReference>
<name>A0ABS6SFQ6_9SPHN</name>
<accession>A0ABS6SFQ6</accession>
<dbReference type="Proteomes" id="UP000722336">
    <property type="component" value="Unassembled WGS sequence"/>
</dbReference>
<sequence length="184" mass="19940">MADEATPEGAAPEGQQAPIAINILAQYTKDLSFENPRAPMSLQSGQPQPQIDLQVNVEVKKQDQANVYEVVLNLSGKASINDGNDTAFIVELSYGGLFALQNVPEEHLNLFLVVEAPRLIFPFARRIFADAVRDGGFPPLMLDPIDFAALYMARQQQAQAGQARPSENPVENGGGDTPNIILPN</sequence>
<dbReference type="NCBIfam" id="TIGR00809">
    <property type="entry name" value="secB"/>
    <property type="match status" value="1"/>
</dbReference>
<keyword evidence="1" id="KW-0143">Chaperone</keyword>
<dbReference type="NCBIfam" id="NF004392">
    <property type="entry name" value="PRK05751.1-3"/>
    <property type="match status" value="1"/>
</dbReference>
<reference evidence="3 4" key="1">
    <citation type="submission" date="2021-04" db="EMBL/GenBank/DDBJ databases">
        <authorList>
            <person name="Pira H."/>
            <person name="Risdian C."/>
            <person name="Wink J."/>
        </authorList>
    </citation>
    <scope>NUCLEOTIDE SEQUENCE [LARGE SCALE GENOMIC DNA]</scope>
    <source>
        <strain evidence="3 4">WHA3</strain>
    </source>
</reference>
<evidence type="ECO:0000313" key="3">
    <source>
        <dbReference type="EMBL" id="MBV7257249.1"/>
    </source>
</evidence>
<dbReference type="HAMAP" id="MF_00821">
    <property type="entry name" value="SecB"/>
    <property type="match status" value="1"/>
</dbReference>
<keyword evidence="1" id="KW-0811">Translocation</keyword>
<comment type="subcellular location">
    <subcellularLocation>
        <location evidence="1">Cytoplasm</location>
    </subcellularLocation>
</comment>
<gene>
    <name evidence="1 3" type="primary">secB</name>
    <name evidence="3" type="ORF">KCG44_10690</name>
</gene>
<keyword evidence="1" id="KW-0653">Protein transport</keyword>